<comment type="caution">
    <text evidence="1">The sequence shown here is derived from an EMBL/GenBank/DDBJ whole genome shotgun (WGS) entry which is preliminary data.</text>
</comment>
<sequence>MHIHVEEPSMEAFLRDFLPRVLPNTALWRPINHGSKPQLLKELPKRLRGYASTPPAFRPLALVLIDRDEDDCNALKAQLAAAAQEAGLIHKSQADGVEFDVVNRIVVEELEAWYFGDAIATAAAWPGVKPTFANSARYRNPDAIKGGTHEAFLRVLHGAGHWKDQTRLPKVESARRMAAHMDPARNSSRSFQHFLSGLNALVELT</sequence>
<dbReference type="EMBL" id="QENQ01000001">
    <property type="protein sequence ID" value="PVX31336.1"/>
    <property type="molecule type" value="Genomic_DNA"/>
</dbReference>
<dbReference type="Pfam" id="PF14103">
    <property type="entry name" value="DUF4276"/>
    <property type="match status" value="1"/>
</dbReference>
<dbReference type="InterPro" id="IPR025455">
    <property type="entry name" value="DUF4276"/>
</dbReference>
<dbReference type="Proteomes" id="UP000245890">
    <property type="component" value="Unassembled WGS sequence"/>
</dbReference>
<evidence type="ECO:0000313" key="1">
    <source>
        <dbReference type="EMBL" id="PVX31336.1"/>
    </source>
</evidence>
<organism evidence="1 2">
    <name type="scientific">Sphingomonas pokkalii</name>
    <dbReference type="NCBI Taxonomy" id="2175090"/>
    <lineage>
        <taxon>Bacteria</taxon>
        <taxon>Pseudomonadati</taxon>
        <taxon>Pseudomonadota</taxon>
        <taxon>Alphaproteobacteria</taxon>
        <taxon>Sphingomonadales</taxon>
        <taxon>Sphingomonadaceae</taxon>
        <taxon>Sphingomonas</taxon>
    </lineage>
</organism>
<name>A0A2U0SJ10_9SPHN</name>
<dbReference type="OrthoDB" id="283783at2"/>
<proteinExistence type="predicted"/>
<dbReference type="AlphaFoldDB" id="A0A2U0SJ10"/>
<gene>
    <name evidence="1" type="ORF">DD559_04675</name>
</gene>
<accession>A0A2U0SJ10</accession>
<evidence type="ECO:0008006" key="3">
    <source>
        <dbReference type="Google" id="ProtNLM"/>
    </source>
</evidence>
<reference evidence="1 2" key="1">
    <citation type="submission" date="2018-05" db="EMBL/GenBank/DDBJ databases">
        <title>Description of Sphingomonas pokkalii sp nov, isolated from the rhizosphere of saline tolerant pokkali rice and its draft genome analysis.</title>
        <authorList>
            <person name="Menon R."/>
            <person name="Kumari S."/>
            <person name="Rameshkumar N."/>
        </authorList>
    </citation>
    <scope>NUCLEOTIDE SEQUENCE [LARGE SCALE GENOMIC DNA]</scope>
    <source>
        <strain evidence="1 2">L3B27</strain>
    </source>
</reference>
<keyword evidence="2" id="KW-1185">Reference proteome</keyword>
<evidence type="ECO:0000313" key="2">
    <source>
        <dbReference type="Proteomes" id="UP000245890"/>
    </source>
</evidence>
<protein>
    <recommendedName>
        <fullName evidence="3">DUF4276 domain-containing protein</fullName>
    </recommendedName>
</protein>